<reference evidence="2" key="1">
    <citation type="submission" date="2019-04" db="EMBL/GenBank/DDBJ databases">
        <title>Nocardioides xinjiangensis sp. nov.</title>
        <authorList>
            <person name="Liu S."/>
        </authorList>
    </citation>
    <scope>NUCLEOTIDE SEQUENCE [LARGE SCALE GENOMIC DNA]</scope>
    <source>
        <strain evidence="2">18</strain>
    </source>
</reference>
<name>A0A4S8QG53_9ACTN</name>
<dbReference type="Gene3D" id="3.30.420.240">
    <property type="match status" value="1"/>
</dbReference>
<dbReference type="Proteomes" id="UP000308760">
    <property type="component" value="Unassembled WGS sequence"/>
</dbReference>
<reference evidence="1 2" key="2">
    <citation type="submission" date="2019-05" db="EMBL/GenBank/DDBJ databases">
        <title>Glycomyces buryatensis sp. nov.</title>
        <authorList>
            <person name="Nikitina E."/>
        </authorList>
    </citation>
    <scope>NUCLEOTIDE SEQUENCE [LARGE SCALE GENOMIC DNA]</scope>
    <source>
        <strain evidence="1 2">18</strain>
    </source>
</reference>
<accession>A0A4S8QG53</accession>
<keyword evidence="2" id="KW-1185">Reference proteome</keyword>
<protein>
    <submittedName>
        <fullName evidence="1">Terminase</fullName>
    </submittedName>
</protein>
<dbReference type="RefSeq" id="WP_136535791.1">
    <property type="nucleotide sequence ID" value="NZ_STGY01000065.1"/>
</dbReference>
<evidence type="ECO:0000313" key="1">
    <source>
        <dbReference type="EMBL" id="THV39624.1"/>
    </source>
</evidence>
<dbReference type="EMBL" id="STGY01000065">
    <property type="protein sequence ID" value="THV39624.1"/>
    <property type="molecule type" value="Genomic_DNA"/>
</dbReference>
<dbReference type="AlphaFoldDB" id="A0A4S8QG53"/>
<dbReference type="Gene3D" id="3.40.50.300">
    <property type="entry name" value="P-loop containing nucleotide triphosphate hydrolases"/>
    <property type="match status" value="1"/>
</dbReference>
<comment type="caution">
    <text evidence="1">The sequence shown here is derived from an EMBL/GenBank/DDBJ whole genome shotgun (WGS) entry which is preliminary data.</text>
</comment>
<dbReference type="InterPro" id="IPR027417">
    <property type="entry name" value="P-loop_NTPase"/>
</dbReference>
<evidence type="ECO:0000313" key="2">
    <source>
        <dbReference type="Proteomes" id="UP000308760"/>
    </source>
</evidence>
<gene>
    <name evidence="1" type="ORF">FAB82_17285</name>
</gene>
<dbReference type="OrthoDB" id="3197057at2"/>
<sequence length="546" mass="61053">MSVVQVGNLPAQRPKDQGYSEFVGLAAIRWAHKHLRNPDDPDMPWRFTGEQIRFLLWWYATDPAKQHRWVWRRAVLQRMKGWGKGPLAAAVSLIELLGPCRPKWDRQSRTWIVARSDAAWIQLAAVSFDQTANTFDMCRAMIGARTEIDGMPVDCGQTRILAGPTKTRKLLPVTSEAKTLEGSRPTLVIGDETHLWTSSDGGHKLDRVCKRNLGKSRGGMGRMLVTTNAHMPGMDSVAERDFTAFQAQHEGRARTTGILFDSIESSFPVRDLADEDELRAALADCRGDATWLDIDRIVAEIYDLTVTVDEARRFYLNQVVAHGDSWVEPHEVDGAVVDEQIEDGRIVALGFDGSKSQDATALVAVDVENGLVELLGVWEKPDMPGQEDWQVPKAEVTAAVDRAFNRFRVAAFGCDMSYWEPYVEIWANQHRDKVFASLGAKGVFNFDMRSSRRLAEFTVQAEATVSSFQTGTMRLSRHPALIRHLKNARRRPNAYGIGIGKESRQSTQKIDAAAAMLIALHAKHLALEKGVLTKWRKRTGVLVGLN</sequence>
<proteinExistence type="predicted"/>
<organism evidence="1 2">
    <name type="scientific">Glycomyces buryatensis</name>
    <dbReference type="NCBI Taxonomy" id="2570927"/>
    <lineage>
        <taxon>Bacteria</taxon>
        <taxon>Bacillati</taxon>
        <taxon>Actinomycetota</taxon>
        <taxon>Actinomycetes</taxon>
        <taxon>Glycomycetales</taxon>
        <taxon>Glycomycetaceae</taxon>
        <taxon>Glycomyces</taxon>
    </lineage>
</organism>